<keyword evidence="4" id="KW-1192">Host mRNA suppression by virus</keyword>
<feature type="region of interest" description="Disordered" evidence="10">
    <location>
        <begin position="290"/>
        <end position="348"/>
    </location>
</feature>
<dbReference type="GO" id="GO:0004518">
    <property type="term" value="F:nuclease activity"/>
    <property type="evidence" value="ECO:0007669"/>
    <property type="project" value="InterPro"/>
</dbReference>
<dbReference type="GeneID" id="80532001"/>
<feature type="domain" description="XPG-I" evidence="11">
    <location>
        <begin position="191"/>
        <end position="257"/>
    </location>
</feature>
<feature type="compositionally biased region" description="Low complexity" evidence="10">
    <location>
        <begin position="290"/>
        <end position="300"/>
    </location>
</feature>
<dbReference type="KEGG" id="vg:80532001"/>
<keyword evidence="7" id="KW-0694">RNA-binding</keyword>
<protein>
    <recommendedName>
        <fullName evidence="3">Virion host shutoff protein</fullName>
    </recommendedName>
</protein>
<feature type="compositionally biased region" description="Pro residues" evidence="10">
    <location>
        <begin position="320"/>
        <end position="330"/>
    </location>
</feature>
<dbReference type="Gene3D" id="3.40.50.1010">
    <property type="entry name" value="5'-nuclease"/>
    <property type="match status" value="1"/>
</dbReference>
<evidence type="ECO:0000313" key="12">
    <source>
        <dbReference type="EMBL" id="AVT50668.1"/>
    </source>
</evidence>
<dbReference type="Pfam" id="PF00867">
    <property type="entry name" value="XPG_I"/>
    <property type="match status" value="1"/>
</dbReference>
<keyword evidence="13" id="KW-1185">Reference proteome</keyword>
<dbReference type="GO" id="GO:0039595">
    <property type="term" value="P:symbiont-mediated degradation of host mRNA"/>
    <property type="evidence" value="ECO:0007669"/>
    <property type="project" value="UniProtKB-KW"/>
</dbReference>
<dbReference type="GO" id="GO:0039657">
    <property type="term" value="P:symbiont-mediated suppression of host gene expression"/>
    <property type="evidence" value="ECO:0007669"/>
    <property type="project" value="UniProtKB-KW"/>
</dbReference>
<evidence type="ECO:0000259" key="11">
    <source>
        <dbReference type="Pfam" id="PF00867"/>
    </source>
</evidence>
<comment type="similarity">
    <text evidence="2">Belongs to the herpesviridae VHS protein family.</text>
</comment>
<dbReference type="Proteomes" id="UP000325841">
    <property type="component" value="Segment"/>
</dbReference>
<keyword evidence="6" id="KW-1132">Decay of host mRNAs by virus</keyword>
<evidence type="ECO:0000256" key="7">
    <source>
        <dbReference type="ARBA" id="ARBA00022884"/>
    </source>
</evidence>
<evidence type="ECO:0000256" key="2">
    <source>
        <dbReference type="ARBA" id="ARBA00009669"/>
    </source>
</evidence>
<keyword evidence="9" id="KW-1262">Eukaryotic host gene expression shutoff by virus</keyword>
<evidence type="ECO:0000256" key="9">
    <source>
        <dbReference type="ARBA" id="ARBA00023247"/>
    </source>
</evidence>
<accession>A0A455JKZ7</accession>
<evidence type="ECO:0000256" key="8">
    <source>
        <dbReference type="ARBA" id="ARBA00022995"/>
    </source>
</evidence>
<evidence type="ECO:0000313" key="13">
    <source>
        <dbReference type="Proteomes" id="UP000325841"/>
    </source>
</evidence>
<dbReference type="InterPro" id="IPR029060">
    <property type="entry name" value="PIN-like_dom_sf"/>
</dbReference>
<reference evidence="12 13" key="1">
    <citation type="submission" date="2018-03" db="EMBL/GenBank/DDBJ databases">
        <title>Cervid herpesvirus genomes.</title>
        <authorList>
            <person name="Das Neves C.G."/>
            <person name="Davison A.J."/>
        </authorList>
    </citation>
    <scope>NUCLEOTIDE SEQUENCE [LARGE SCALE GENOMIC DNA]</scope>
    <source>
        <strain evidence="12 13">Anlier</strain>
    </source>
</reference>
<evidence type="ECO:0000256" key="10">
    <source>
        <dbReference type="SAM" id="MobiDB-lite"/>
    </source>
</evidence>
<sequence length="478" mass="51650">MGLFKLLRYAYGNRLVKHDAITTPPGVLTPIAVDLWNVMYTLMERFCSDARGGGGDAAATARCFFSLLRMLLKRSYYPIFVADRGIHGDRRATQGAKAIVAQTMRAVGGSGRLGRLISDEYTSEEEVLGAYEYPAPRADADAAAAAGDDDEEEEGAEGFAGRAAAAAARAGAPKLAHRVCVGLVRFLGYAYVDAAEMEADDVCANLFHTNTVAHVYTTDTDMILMGCDMILDAAPLFPPTLRCRDVLASLGLTYGQFLATFVRCHTDLHRPPTLRSVQQVVRRLRRAAAAAAEAESTTTETEVETEETEIETDEAEPGAGPGPAPRPPPARPRRLPPAADDPLGTTTPATVEAHSVRMKYTSRYPPIAQTCADALRLLPASQTRGGVLERKFVKHVVAMIAPRARGRWPVLKRVPISQEPPDPRLVYDTIVGAVGSAAEADTLMGLFWRHIPTPPPFARVLADYWDESPAGPRRAAGQ</sequence>
<dbReference type="SUPFAM" id="SSF88723">
    <property type="entry name" value="PIN domain-like"/>
    <property type="match status" value="1"/>
</dbReference>
<dbReference type="RefSeq" id="YP_010794984.1">
    <property type="nucleotide sequence ID" value="NC_075564.1"/>
</dbReference>
<organism evidence="12 13">
    <name type="scientific">Cervid alphaherpesvirus 1</name>
    <dbReference type="NCBI Taxonomy" id="79891"/>
    <lineage>
        <taxon>Viruses</taxon>
        <taxon>Duplodnaviria</taxon>
        <taxon>Heunggongvirae</taxon>
        <taxon>Peploviricota</taxon>
        <taxon>Herviviricetes</taxon>
        <taxon>Herpesvirales</taxon>
        <taxon>Orthoherpesviridae</taxon>
        <taxon>Alphaherpesvirinae</taxon>
        <taxon>Varicellovirus</taxon>
        <taxon>Varicellovirus cervidalpha1</taxon>
    </lineage>
</organism>
<keyword evidence="8" id="KW-1190">Host gene expression shutoff by virus</keyword>
<comment type="subcellular location">
    <subcellularLocation>
        <location evidence="1">Virion</location>
    </subcellularLocation>
</comment>
<evidence type="ECO:0000256" key="1">
    <source>
        <dbReference type="ARBA" id="ARBA00004328"/>
    </source>
</evidence>
<name>A0A455JKZ7_9ALPH</name>
<dbReference type="EMBL" id="MH036942">
    <property type="protein sequence ID" value="AVT50668.1"/>
    <property type="molecule type" value="Genomic_DNA"/>
</dbReference>
<evidence type="ECO:0000256" key="5">
    <source>
        <dbReference type="ARBA" id="ARBA00022581"/>
    </source>
</evidence>
<evidence type="ECO:0000256" key="3">
    <source>
        <dbReference type="ARBA" id="ARBA00018606"/>
    </source>
</evidence>
<feature type="compositionally biased region" description="Acidic residues" evidence="10">
    <location>
        <begin position="301"/>
        <end position="316"/>
    </location>
</feature>
<gene>
    <name evidence="12" type="primary">UL41</name>
</gene>
<keyword evidence="5" id="KW-0945">Host-virus interaction</keyword>
<evidence type="ECO:0000256" key="6">
    <source>
        <dbReference type="ARBA" id="ARBA00022616"/>
    </source>
</evidence>
<dbReference type="InterPro" id="IPR006086">
    <property type="entry name" value="XPG-I_dom"/>
</dbReference>
<evidence type="ECO:0000256" key="4">
    <source>
        <dbReference type="ARBA" id="ARBA00022557"/>
    </source>
</evidence>
<dbReference type="GO" id="GO:0003723">
    <property type="term" value="F:RNA binding"/>
    <property type="evidence" value="ECO:0007669"/>
    <property type="project" value="UniProtKB-KW"/>
</dbReference>
<proteinExistence type="inferred from homology"/>